<dbReference type="PANTHER" id="PTHR37507">
    <property type="entry name" value="SPORULATION PROTEIN YDCC"/>
    <property type="match status" value="1"/>
</dbReference>
<dbReference type="Proteomes" id="UP000198518">
    <property type="component" value="Unassembled WGS sequence"/>
</dbReference>
<dbReference type="STRING" id="355548.SAMN04487945_1056"/>
<accession>A0A1I0NQ48</accession>
<dbReference type="EMBL" id="FOJA01000001">
    <property type="protein sequence ID" value="SEW03543.1"/>
    <property type="molecule type" value="Genomic_DNA"/>
</dbReference>
<organism evidence="1 2">
    <name type="scientific">Halobacterium jilantaiense</name>
    <dbReference type="NCBI Taxonomy" id="355548"/>
    <lineage>
        <taxon>Archaea</taxon>
        <taxon>Methanobacteriati</taxon>
        <taxon>Methanobacteriota</taxon>
        <taxon>Stenosarchaea group</taxon>
        <taxon>Halobacteria</taxon>
        <taxon>Halobacteriales</taxon>
        <taxon>Halobacteriaceae</taxon>
        <taxon>Halobacterium</taxon>
    </lineage>
</organism>
<name>A0A1I0NQ48_9EURY</name>
<sequence>MLRSRLRSARLLAVLAVLSLVVLAAAFVAFGTPGASSGAPIGDDAGDTYEAIDGVDATRTTVLQRGGDIQRTVASVQLRPGSSHRRVEVLETTDRRHEVLVENDSTVWMYDRDASKVTRFSVSGPVVGPTFGDRVERLFERLNVTAADDSATVDGVSPLPVVPQSAAGPTATTDAAGLRLSFEGTASVDGREAYVLELSAPGSESDTFQQTLWVDTQRFFALQRQTSWTADSQRMTVTTTYENVTFDPGLDEGTFTFDPPENATVETLETPERTAYASAEQLRAATNISVPDPDVPASLRLTAATQTTGEVDGVGLRYVNDTASVSVAKYDRTFPPRGDREVTVAGQDAAVSFGSTTSVSWNCGEYRYTVRGSGVSVEALLAVAESVGCE</sequence>
<proteinExistence type="predicted"/>
<protein>
    <submittedName>
        <fullName evidence="1">Outer membrane lipoprotein-sorting protein</fullName>
    </submittedName>
</protein>
<dbReference type="RefSeq" id="WP_089668311.1">
    <property type="nucleotide sequence ID" value="NZ_FOJA01000001.1"/>
</dbReference>
<evidence type="ECO:0000313" key="1">
    <source>
        <dbReference type="EMBL" id="SEW03543.1"/>
    </source>
</evidence>
<dbReference type="InterPro" id="IPR029046">
    <property type="entry name" value="LolA/LolB/LppX"/>
</dbReference>
<gene>
    <name evidence="1" type="ORF">SAMN04487945_1056</name>
</gene>
<keyword evidence="1" id="KW-0449">Lipoprotein</keyword>
<dbReference type="OrthoDB" id="137725at2157"/>
<dbReference type="SUPFAM" id="SSF89392">
    <property type="entry name" value="Prokaryotic lipoproteins and lipoprotein localization factors"/>
    <property type="match status" value="1"/>
</dbReference>
<evidence type="ECO:0000313" key="2">
    <source>
        <dbReference type="Proteomes" id="UP000198518"/>
    </source>
</evidence>
<dbReference type="Gene3D" id="2.50.20.10">
    <property type="entry name" value="Lipoprotein localisation LolA/LolB/LppX"/>
    <property type="match status" value="1"/>
</dbReference>
<dbReference type="InterPro" id="IPR052944">
    <property type="entry name" value="Sporulation_related"/>
</dbReference>
<dbReference type="PANTHER" id="PTHR37507:SF2">
    <property type="entry name" value="SPORULATION PROTEIN YDCC"/>
    <property type="match status" value="1"/>
</dbReference>
<keyword evidence="2" id="KW-1185">Reference proteome</keyword>
<reference evidence="1 2" key="1">
    <citation type="submission" date="2016-10" db="EMBL/GenBank/DDBJ databases">
        <authorList>
            <person name="de Groot N.N."/>
        </authorList>
    </citation>
    <scope>NUCLEOTIDE SEQUENCE [LARGE SCALE GENOMIC DNA]</scope>
    <source>
        <strain evidence="1 2">CGMCC 1.5337</strain>
    </source>
</reference>
<dbReference type="AlphaFoldDB" id="A0A1I0NQ48"/>